<dbReference type="InterPro" id="IPR004638">
    <property type="entry name" value="EmrB-like"/>
</dbReference>
<dbReference type="Pfam" id="PF07690">
    <property type="entry name" value="MFS_1"/>
    <property type="match status" value="1"/>
</dbReference>
<dbReference type="Gene3D" id="1.20.1250.20">
    <property type="entry name" value="MFS general substrate transporter like domains"/>
    <property type="match status" value="1"/>
</dbReference>
<comment type="similarity">
    <text evidence="2">Belongs to the major facilitator superfamily. EmrB family.</text>
</comment>
<evidence type="ECO:0000256" key="3">
    <source>
        <dbReference type="ARBA" id="ARBA00022448"/>
    </source>
</evidence>
<dbReference type="GO" id="GO:0005886">
    <property type="term" value="C:plasma membrane"/>
    <property type="evidence" value="ECO:0007669"/>
    <property type="project" value="UniProtKB-SubCell"/>
</dbReference>
<name>A0A9X1YMF1_9BURK</name>
<feature type="transmembrane region" description="Helical" evidence="8">
    <location>
        <begin position="318"/>
        <end position="341"/>
    </location>
</feature>
<dbReference type="AlphaFoldDB" id="A0A9X1YMF1"/>
<keyword evidence="4" id="KW-1003">Cell membrane</keyword>
<keyword evidence="6 8" id="KW-1133">Transmembrane helix</keyword>
<comment type="caution">
    <text evidence="10">The sequence shown here is derived from an EMBL/GenBank/DDBJ whole genome shotgun (WGS) entry which is preliminary data.</text>
</comment>
<dbReference type="InterPro" id="IPR011701">
    <property type="entry name" value="MFS"/>
</dbReference>
<feature type="transmembrane region" description="Helical" evidence="8">
    <location>
        <begin position="277"/>
        <end position="298"/>
    </location>
</feature>
<dbReference type="NCBIfam" id="TIGR00711">
    <property type="entry name" value="efflux_EmrB"/>
    <property type="match status" value="1"/>
</dbReference>
<sequence>MAASDASLPRSAAGGHNPWLIAIVVSLATFMEVLDTTIANVSLRHIAGGLGASQDEATWILTSYLISNAIVLPISGWLATLIGRKKFYMICVALFTGSSFMCALSPNLATMIFFRVLQGIGGGGLAPTEQSIFADTFPPAERAKAFAFYGVTVIVAPAIGPLLGGWLTDSFSWHWIFLINLPVGCAALMLIWFLVDEPQAVKDDTAQFRRNFIPDWLGFILVASTFGCLQVVLDKFQEDDGFSSNFIVVFFIIFVCSAIALVLWERIHPQPVFDVKLFKVGSFGAANIVMLLVGFTLFSTTQLIPQFAQNLLQYDALAAGQTLALGGLAAAAMMPFAGIAATKVPPKILVGLGLLCTGFALVHTAYLNGQISFFDLSMTRVYQSLCLPFLFVSLTTAGYVGIPPDRNNEASAIINLSRNLGGSIGVATATTMLAWRVQFHHERIGEQVSTIGPRGQQLTQHGLAAAQQVVNGQAQVLSYLDIFYAFGIMALVVTPIALFLKTPAPGEAHGH</sequence>
<dbReference type="PRINTS" id="PR01036">
    <property type="entry name" value="TCRTETB"/>
</dbReference>
<dbReference type="PANTHER" id="PTHR42718">
    <property type="entry name" value="MAJOR FACILITATOR SUPERFAMILY MULTIDRUG TRANSPORTER MFSC"/>
    <property type="match status" value="1"/>
</dbReference>
<proteinExistence type="inferred from homology"/>
<evidence type="ECO:0000256" key="1">
    <source>
        <dbReference type="ARBA" id="ARBA00004651"/>
    </source>
</evidence>
<feature type="transmembrane region" description="Helical" evidence="8">
    <location>
        <begin position="381"/>
        <end position="402"/>
    </location>
</feature>
<comment type="subcellular location">
    <subcellularLocation>
        <location evidence="1">Cell membrane</location>
        <topology evidence="1">Multi-pass membrane protein</topology>
    </subcellularLocation>
</comment>
<evidence type="ECO:0000259" key="9">
    <source>
        <dbReference type="PROSITE" id="PS50850"/>
    </source>
</evidence>
<dbReference type="InterPro" id="IPR020846">
    <property type="entry name" value="MFS_dom"/>
</dbReference>
<feature type="transmembrane region" description="Helical" evidence="8">
    <location>
        <begin position="19"/>
        <end position="38"/>
    </location>
</feature>
<evidence type="ECO:0000313" key="11">
    <source>
        <dbReference type="Proteomes" id="UP001139353"/>
    </source>
</evidence>
<accession>A0A9X1YMF1</accession>
<dbReference type="EMBL" id="JAJLJH010000001">
    <property type="protein sequence ID" value="MCK9684246.1"/>
    <property type="molecule type" value="Genomic_DNA"/>
</dbReference>
<organism evidence="10 11">
    <name type="scientific">Scleromatobacter humisilvae</name>
    <dbReference type="NCBI Taxonomy" id="2897159"/>
    <lineage>
        <taxon>Bacteria</taxon>
        <taxon>Pseudomonadati</taxon>
        <taxon>Pseudomonadota</taxon>
        <taxon>Betaproteobacteria</taxon>
        <taxon>Burkholderiales</taxon>
        <taxon>Sphaerotilaceae</taxon>
        <taxon>Scleromatobacter</taxon>
    </lineage>
</organism>
<feature type="transmembrane region" description="Helical" evidence="8">
    <location>
        <begin position="216"/>
        <end position="233"/>
    </location>
</feature>
<evidence type="ECO:0000313" key="10">
    <source>
        <dbReference type="EMBL" id="MCK9684246.1"/>
    </source>
</evidence>
<reference evidence="10" key="1">
    <citation type="submission" date="2021-11" db="EMBL/GenBank/DDBJ databases">
        <title>BS-T2-15 a new species belonging to the Comamonadaceae family isolated from the soil of a French oak forest.</title>
        <authorList>
            <person name="Mieszkin S."/>
            <person name="Alain K."/>
        </authorList>
    </citation>
    <scope>NUCLEOTIDE SEQUENCE</scope>
    <source>
        <strain evidence="10">BS-T2-15</strain>
    </source>
</reference>
<keyword evidence="5 8" id="KW-0812">Transmembrane</keyword>
<dbReference type="RefSeq" id="WP_275680279.1">
    <property type="nucleotide sequence ID" value="NZ_JAJLJH010000001.1"/>
</dbReference>
<evidence type="ECO:0000256" key="8">
    <source>
        <dbReference type="SAM" id="Phobius"/>
    </source>
</evidence>
<feature type="transmembrane region" description="Helical" evidence="8">
    <location>
        <begin position="348"/>
        <end position="369"/>
    </location>
</feature>
<evidence type="ECO:0000256" key="7">
    <source>
        <dbReference type="ARBA" id="ARBA00023136"/>
    </source>
</evidence>
<dbReference type="PROSITE" id="PS50850">
    <property type="entry name" value="MFS"/>
    <property type="match status" value="1"/>
</dbReference>
<dbReference type="Proteomes" id="UP001139353">
    <property type="component" value="Unassembled WGS sequence"/>
</dbReference>
<feature type="transmembrane region" description="Helical" evidence="8">
    <location>
        <begin position="146"/>
        <end position="167"/>
    </location>
</feature>
<dbReference type="CDD" id="cd17503">
    <property type="entry name" value="MFS_LmrB_MDR_like"/>
    <property type="match status" value="1"/>
</dbReference>
<keyword evidence="11" id="KW-1185">Reference proteome</keyword>
<dbReference type="GO" id="GO:0022857">
    <property type="term" value="F:transmembrane transporter activity"/>
    <property type="evidence" value="ECO:0007669"/>
    <property type="project" value="InterPro"/>
</dbReference>
<keyword evidence="3" id="KW-0813">Transport</keyword>
<dbReference type="SUPFAM" id="SSF103473">
    <property type="entry name" value="MFS general substrate transporter"/>
    <property type="match status" value="1"/>
</dbReference>
<feature type="transmembrane region" description="Helical" evidence="8">
    <location>
        <begin position="482"/>
        <end position="500"/>
    </location>
</feature>
<keyword evidence="7 8" id="KW-0472">Membrane</keyword>
<feature type="transmembrane region" description="Helical" evidence="8">
    <location>
        <begin position="173"/>
        <end position="195"/>
    </location>
</feature>
<protein>
    <submittedName>
        <fullName evidence="10">DHA2 family efflux MFS transporter permease subunit</fullName>
    </submittedName>
</protein>
<feature type="domain" description="Major facilitator superfamily (MFS) profile" evidence="9">
    <location>
        <begin position="21"/>
        <end position="505"/>
    </location>
</feature>
<evidence type="ECO:0000256" key="4">
    <source>
        <dbReference type="ARBA" id="ARBA00022475"/>
    </source>
</evidence>
<evidence type="ECO:0000256" key="6">
    <source>
        <dbReference type="ARBA" id="ARBA00022989"/>
    </source>
</evidence>
<gene>
    <name evidence="10" type="ORF">LPC04_00830</name>
</gene>
<dbReference type="Gene3D" id="1.20.1720.10">
    <property type="entry name" value="Multidrug resistance protein D"/>
    <property type="match status" value="1"/>
</dbReference>
<feature type="transmembrane region" description="Helical" evidence="8">
    <location>
        <begin position="245"/>
        <end position="265"/>
    </location>
</feature>
<evidence type="ECO:0000256" key="5">
    <source>
        <dbReference type="ARBA" id="ARBA00022692"/>
    </source>
</evidence>
<dbReference type="PANTHER" id="PTHR42718:SF9">
    <property type="entry name" value="MAJOR FACILITATOR SUPERFAMILY MULTIDRUG TRANSPORTER MFSC"/>
    <property type="match status" value="1"/>
</dbReference>
<feature type="transmembrane region" description="Helical" evidence="8">
    <location>
        <begin position="59"/>
        <end position="81"/>
    </location>
</feature>
<dbReference type="InterPro" id="IPR036259">
    <property type="entry name" value="MFS_trans_sf"/>
</dbReference>
<evidence type="ECO:0000256" key="2">
    <source>
        <dbReference type="ARBA" id="ARBA00008537"/>
    </source>
</evidence>